<dbReference type="PANTHER" id="PTHR42850">
    <property type="entry name" value="METALLOPHOSPHOESTERASE"/>
    <property type="match status" value="1"/>
</dbReference>
<dbReference type="Gene3D" id="3.60.21.10">
    <property type="match status" value="1"/>
</dbReference>
<name>A0A511N3I0_DEIC1</name>
<evidence type="ECO:0000259" key="1">
    <source>
        <dbReference type="Pfam" id="PF00149"/>
    </source>
</evidence>
<proteinExistence type="predicted"/>
<dbReference type="GO" id="GO:0110154">
    <property type="term" value="P:RNA decapping"/>
    <property type="evidence" value="ECO:0007669"/>
    <property type="project" value="TreeGrafter"/>
</dbReference>
<dbReference type="SUPFAM" id="SSF56300">
    <property type="entry name" value="Metallo-dependent phosphatases"/>
    <property type="match status" value="1"/>
</dbReference>
<dbReference type="GO" id="GO:0008803">
    <property type="term" value="F:bis(5'-nucleosyl)-tetraphosphatase (symmetrical) activity"/>
    <property type="evidence" value="ECO:0007669"/>
    <property type="project" value="TreeGrafter"/>
</dbReference>
<dbReference type="InterPro" id="IPR029052">
    <property type="entry name" value="Metallo-depent_PP-like"/>
</dbReference>
<dbReference type="GO" id="GO:0005737">
    <property type="term" value="C:cytoplasm"/>
    <property type="evidence" value="ECO:0007669"/>
    <property type="project" value="TreeGrafter"/>
</dbReference>
<comment type="caution">
    <text evidence="2">The sequence shown here is derived from an EMBL/GenBank/DDBJ whole genome shotgun (WGS) entry which is preliminary data.</text>
</comment>
<sequence>MIVCIGDLHGRYDILEQILRHYPEDTHYVFLGDVIDRGPQNRAAMKAVTELHQQGRATLIRGNHEEMALMPYRHYQKYLESKNMREYQQAFESFRNWREAGGETVIREYERFTIENYPEDLLEYLQLGRIAMFSGPEGITDYPQQGSVLLSHAAPPHARGNYSPEDVALWIRPYEGPFPLPEGVIMSIHGHTPTLEPVMFGKHLFIDTGGYNTGRICCVRLDGFDPQSPEIKVFQGAMRKTGKLHHFGRPVQYQTVRL</sequence>
<protein>
    <submittedName>
        <fullName evidence="2">Phosphoprotein phosphatase</fullName>
    </submittedName>
</protein>
<dbReference type="Pfam" id="PF00149">
    <property type="entry name" value="Metallophos"/>
    <property type="match status" value="1"/>
</dbReference>
<reference evidence="2 3" key="1">
    <citation type="submission" date="2019-07" db="EMBL/GenBank/DDBJ databases">
        <title>Whole genome shotgun sequence of Deinococcus cellulosilyticus NBRC 106333.</title>
        <authorList>
            <person name="Hosoyama A."/>
            <person name="Uohara A."/>
            <person name="Ohji S."/>
            <person name="Ichikawa N."/>
        </authorList>
    </citation>
    <scope>NUCLEOTIDE SEQUENCE [LARGE SCALE GENOMIC DNA]</scope>
    <source>
        <strain evidence="2 3">NBRC 106333</strain>
    </source>
</reference>
<dbReference type="AlphaFoldDB" id="A0A511N3I0"/>
<dbReference type="GO" id="GO:0016791">
    <property type="term" value="F:phosphatase activity"/>
    <property type="evidence" value="ECO:0007669"/>
    <property type="project" value="TreeGrafter"/>
</dbReference>
<evidence type="ECO:0000313" key="3">
    <source>
        <dbReference type="Proteomes" id="UP000321306"/>
    </source>
</evidence>
<dbReference type="PANTHER" id="PTHR42850:SF4">
    <property type="entry name" value="ZINC-DEPENDENT ENDOPOLYPHOSPHATASE"/>
    <property type="match status" value="1"/>
</dbReference>
<dbReference type="InterPro" id="IPR004843">
    <property type="entry name" value="Calcineurin-like_PHP"/>
</dbReference>
<dbReference type="Proteomes" id="UP000321306">
    <property type="component" value="Unassembled WGS sequence"/>
</dbReference>
<keyword evidence="3" id="KW-1185">Reference proteome</keyword>
<evidence type="ECO:0000313" key="2">
    <source>
        <dbReference type="EMBL" id="GEM47425.1"/>
    </source>
</evidence>
<dbReference type="InterPro" id="IPR050126">
    <property type="entry name" value="Ap4A_hydrolase"/>
</dbReference>
<dbReference type="EMBL" id="BJXB01000013">
    <property type="protein sequence ID" value="GEM47425.1"/>
    <property type="molecule type" value="Genomic_DNA"/>
</dbReference>
<feature type="domain" description="Calcineurin-like phosphoesterase" evidence="1">
    <location>
        <begin position="2"/>
        <end position="193"/>
    </location>
</feature>
<organism evidence="2 3">
    <name type="scientific">Deinococcus cellulosilyticus (strain DSM 18568 / NBRC 106333 / KACC 11606 / 5516J-15)</name>
    <dbReference type="NCBI Taxonomy" id="1223518"/>
    <lineage>
        <taxon>Bacteria</taxon>
        <taxon>Thermotogati</taxon>
        <taxon>Deinococcota</taxon>
        <taxon>Deinococci</taxon>
        <taxon>Deinococcales</taxon>
        <taxon>Deinococcaceae</taxon>
        <taxon>Deinococcus</taxon>
    </lineage>
</organism>
<accession>A0A511N3I0</accession>
<dbReference type="RefSeq" id="WP_186816055.1">
    <property type="nucleotide sequence ID" value="NZ_BJXB01000013.1"/>
</dbReference>
<gene>
    <name evidence="2" type="ORF">DC3_30600</name>
</gene>